<dbReference type="GO" id="GO:0002949">
    <property type="term" value="P:tRNA threonylcarbamoyladenosine modification"/>
    <property type="evidence" value="ECO:0007669"/>
    <property type="project" value="InterPro"/>
</dbReference>
<gene>
    <name evidence="11" type="ORF">A3I86_01970</name>
</gene>
<evidence type="ECO:0000256" key="10">
    <source>
        <dbReference type="ARBA" id="ARBA00032441"/>
    </source>
</evidence>
<organism evidence="11 12">
    <name type="scientific">Candidatus Zambryskibacteria bacterium RIFCSPLOWO2_02_FULL_39_14</name>
    <dbReference type="NCBI Taxonomy" id="1802769"/>
    <lineage>
        <taxon>Bacteria</taxon>
        <taxon>Candidatus Zambryskiibacteriota</taxon>
    </lineage>
</organism>
<dbReference type="InterPro" id="IPR027417">
    <property type="entry name" value="P-loop_NTPase"/>
</dbReference>
<name>A0A1G2UH92_9BACT</name>
<evidence type="ECO:0000313" key="11">
    <source>
        <dbReference type="EMBL" id="OHB08775.1"/>
    </source>
</evidence>
<evidence type="ECO:0000256" key="4">
    <source>
        <dbReference type="ARBA" id="ARBA00022490"/>
    </source>
</evidence>
<keyword evidence="4" id="KW-0963">Cytoplasm</keyword>
<dbReference type="Pfam" id="PF02367">
    <property type="entry name" value="TsaE"/>
    <property type="match status" value="1"/>
</dbReference>
<protein>
    <recommendedName>
        <fullName evidence="3">tRNA threonylcarbamoyladenosine biosynthesis protein TsaE</fullName>
    </recommendedName>
    <alternativeName>
        <fullName evidence="10">t(6)A37 threonylcarbamoyladenosine biosynthesis protein TsaE</fullName>
    </alternativeName>
</protein>
<dbReference type="PANTHER" id="PTHR33540:SF2">
    <property type="entry name" value="TRNA THREONYLCARBAMOYLADENOSINE BIOSYNTHESIS PROTEIN TSAE"/>
    <property type="match status" value="1"/>
</dbReference>
<keyword evidence="8" id="KW-0067">ATP-binding</keyword>
<dbReference type="NCBIfam" id="TIGR00150">
    <property type="entry name" value="T6A_YjeE"/>
    <property type="match status" value="1"/>
</dbReference>
<reference evidence="11 12" key="1">
    <citation type="journal article" date="2016" name="Nat. Commun.">
        <title>Thousands of microbial genomes shed light on interconnected biogeochemical processes in an aquifer system.</title>
        <authorList>
            <person name="Anantharaman K."/>
            <person name="Brown C.T."/>
            <person name="Hug L.A."/>
            <person name="Sharon I."/>
            <person name="Castelle C.J."/>
            <person name="Probst A.J."/>
            <person name="Thomas B.C."/>
            <person name="Singh A."/>
            <person name="Wilkins M.J."/>
            <person name="Karaoz U."/>
            <person name="Brodie E.L."/>
            <person name="Williams K.H."/>
            <person name="Hubbard S.S."/>
            <person name="Banfield J.F."/>
        </authorList>
    </citation>
    <scope>NUCLEOTIDE SEQUENCE [LARGE SCALE GENOMIC DNA]</scope>
</reference>
<proteinExistence type="inferred from homology"/>
<dbReference type="GO" id="GO:0005524">
    <property type="term" value="F:ATP binding"/>
    <property type="evidence" value="ECO:0007669"/>
    <property type="project" value="UniProtKB-KW"/>
</dbReference>
<evidence type="ECO:0000256" key="2">
    <source>
        <dbReference type="ARBA" id="ARBA00007599"/>
    </source>
</evidence>
<accession>A0A1G2UH92</accession>
<dbReference type="AlphaFoldDB" id="A0A1G2UH92"/>
<evidence type="ECO:0000313" key="12">
    <source>
        <dbReference type="Proteomes" id="UP000177096"/>
    </source>
</evidence>
<evidence type="ECO:0000256" key="6">
    <source>
        <dbReference type="ARBA" id="ARBA00022723"/>
    </source>
</evidence>
<dbReference type="GO" id="GO:0016740">
    <property type="term" value="F:transferase activity"/>
    <property type="evidence" value="ECO:0007669"/>
    <property type="project" value="UniProtKB-KW"/>
</dbReference>
<dbReference type="SUPFAM" id="SSF52540">
    <property type="entry name" value="P-loop containing nucleoside triphosphate hydrolases"/>
    <property type="match status" value="1"/>
</dbReference>
<evidence type="ECO:0000256" key="3">
    <source>
        <dbReference type="ARBA" id="ARBA00019010"/>
    </source>
</evidence>
<evidence type="ECO:0000256" key="8">
    <source>
        <dbReference type="ARBA" id="ARBA00022840"/>
    </source>
</evidence>
<dbReference type="GO" id="GO:0046872">
    <property type="term" value="F:metal ion binding"/>
    <property type="evidence" value="ECO:0007669"/>
    <property type="project" value="UniProtKB-KW"/>
</dbReference>
<keyword evidence="11" id="KW-0808">Transferase</keyword>
<comment type="caution">
    <text evidence="11">The sequence shown here is derived from an EMBL/GenBank/DDBJ whole genome shotgun (WGS) entry which is preliminary data.</text>
</comment>
<evidence type="ECO:0000256" key="5">
    <source>
        <dbReference type="ARBA" id="ARBA00022694"/>
    </source>
</evidence>
<dbReference type="Gene3D" id="3.40.50.300">
    <property type="entry name" value="P-loop containing nucleotide triphosphate hydrolases"/>
    <property type="match status" value="1"/>
</dbReference>
<keyword evidence="7" id="KW-0547">Nucleotide-binding</keyword>
<keyword evidence="5" id="KW-0819">tRNA processing</keyword>
<dbReference type="InterPro" id="IPR003442">
    <property type="entry name" value="T6A_TsaE"/>
</dbReference>
<keyword evidence="6" id="KW-0479">Metal-binding</keyword>
<comment type="similarity">
    <text evidence="2">Belongs to the TsaE family.</text>
</comment>
<dbReference type="GO" id="GO:0005737">
    <property type="term" value="C:cytoplasm"/>
    <property type="evidence" value="ECO:0007669"/>
    <property type="project" value="UniProtKB-SubCell"/>
</dbReference>
<comment type="subcellular location">
    <subcellularLocation>
        <location evidence="1">Cytoplasm</location>
    </subcellularLocation>
</comment>
<dbReference type="EMBL" id="MHWM01000019">
    <property type="protein sequence ID" value="OHB08775.1"/>
    <property type="molecule type" value="Genomic_DNA"/>
</dbReference>
<evidence type="ECO:0000256" key="9">
    <source>
        <dbReference type="ARBA" id="ARBA00022842"/>
    </source>
</evidence>
<sequence>MKHVSKSTQETNKIAEGFLKNLKPREQATIVALHGNLGAGKTAFTKEVGNILGVIENMYSPTFVIEKIYNIDFKCFKRLIHIDAYRLEKPARPDDSGHSGGESELLHLGWEELIKEPKNLIFIEWPENVSGIIPDYAKRIYFEFIDDKTREIKYED</sequence>
<dbReference type="PANTHER" id="PTHR33540">
    <property type="entry name" value="TRNA THREONYLCARBAMOYLADENOSINE BIOSYNTHESIS PROTEIN TSAE"/>
    <property type="match status" value="1"/>
</dbReference>
<evidence type="ECO:0000256" key="7">
    <source>
        <dbReference type="ARBA" id="ARBA00022741"/>
    </source>
</evidence>
<dbReference type="Proteomes" id="UP000177096">
    <property type="component" value="Unassembled WGS sequence"/>
</dbReference>
<keyword evidence="9" id="KW-0460">Magnesium</keyword>
<evidence type="ECO:0000256" key="1">
    <source>
        <dbReference type="ARBA" id="ARBA00004496"/>
    </source>
</evidence>